<dbReference type="EMBL" id="FCOK02000121">
    <property type="protein sequence ID" value="SAL72410.1"/>
    <property type="molecule type" value="Genomic_DNA"/>
</dbReference>
<dbReference type="Proteomes" id="UP000054683">
    <property type="component" value="Unassembled WGS sequence"/>
</dbReference>
<reference evidence="1 2" key="1">
    <citation type="submission" date="2016-01" db="EMBL/GenBank/DDBJ databases">
        <authorList>
            <person name="Oliw E.H."/>
        </authorList>
    </citation>
    <scope>NUCLEOTIDE SEQUENCE [LARGE SCALE GENOMIC DNA]</scope>
    <source>
        <strain evidence="1">LMG 27134</strain>
    </source>
</reference>
<name>A0A158JVU7_9BURK</name>
<evidence type="ECO:0008006" key="3">
    <source>
        <dbReference type="Google" id="ProtNLM"/>
    </source>
</evidence>
<evidence type="ECO:0000313" key="2">
    <source>
        <dbReference type="Proteomes" id="UP000054683"/>
    </source>
</evidence>
<organism evidence="1 2">
    <name type="scientific">Caballeronia udeis</name>
    <dbReference type="NCBI Taxonomy" id="1232866"/>
    <lineage>
        <taxon>Bacteria</taxon>
        <taxon>Pseudomonadati</taxon>
        <taxon>Pseudomonadota</taxon>
        <taxon>Betaproteobacteria</taxon>
        <taxon>Burkholderiales</taxon>
        <taxon>Burkholderiaceae</taxon>
        <taxon>Caballeronia</taxon>
    </lineage>
</organism>
<dbReference type="AlphaFoldDB" id="A0A158JVU7"/>
<dbReference type="Pfam" id="PF14022">
    <property type="entry name" value="DUF4238"/>
    <property type="match status" value="1"/>
</dbReference>
<sequence length="320" mass="36295">MTARNHHFIPQCYLKAFARNSSKNSKLLAIDFESKTTFGTSPKNVAVQRDFNRVDLDGLPMDALEQDYAKLEGRVAAALRAIEETERFDDIDHLSSIVNLIAILAVRTPKGRESRRRIAERVIKDSFRDNTASREAYGAHEELTREQRQAANIPNFPYETIKAYVDDDQYSIELSTMHHIEQELPMYREIFPYLRDRQWRLWITPADSGGFVTSDHPVGIVWQESPPDGSAPGFASPNSSVSFPLSKTMAISGHFDAQGGTYIATREHVATINTITICFADRQVYSEDERFEYMWDGQIKRNSGTGLLNDLLAVRKGDAR</sequence>
<dbReference type="OrthoDB" id="9148269at2"/>
<dbReference type="RefSeq" id="WP_062092821.1">
    <property type="nucleotide sequence ID" value="NZ_FCOK02000121.1"/>
</dbReference>
<evidence type="ECO:0000313" key="1">
    <source>
        <dbReference type="EMBL" id="SAL72410.1"/>
    </source>
</evidence>
<protein>
    <recommendedName>
        <fullName evidence="3">DUF4238 domain-containing protein</fullName>
    </recommendedName>
</protein>
<accession>A0A158JVU7</accession>
<gene>
    <name evidence="1" type="ORF">AWB69_08803</name>
</gene>
<dbReference type="InterPro" id="IPR025332">
    <property type="entry name" value="DUF4238"/>
</dbReference>
<proteinExistence type="predicted"/>